<dbReference type="EMBL" id="RJJQ01000011">
    <property type="protein sequence ID" value="RNI21311.1"/>
    <property type="molecule type" value="Genomic_DNA"/>
</dbReference>
<accession>A0A3M9M6Y7</accession>
<dbReference type="PANTHER" id="PTHR43433">
    <property type="entry name" value="HYDROLASE, ALPHA/BETA FOLD FAMILY PROTEIN"/>
    <property type="match status" value="1"/>
</dbReference>
<dbReference type="Pfam" id="PF00561">
    <property type="entry name" value="Abhydrolase_1"/>
    <property type="match status" value="1"/>
</dbReference>
<reference evidence="3 4" key="1">
    <citation type="submission" date="2018-11" db="EMBL/GenBank/DDBJ databases">
        <title>Draft genome of Simplicispira Flexivirga sp. BO-16.</title>
        <authorList>
            <person name="Im W.T."/>
        </authorList>
    </citation>
    <scope>NUCLEOTIDE SEQUENCE [LARGE SCALE GENOMIC DNA]</scope>
    <source>
        <strain evidence="3 4">BO-16</strain>
    </source>
</reference>
<dbReference type="Gene3D" id="3.40.50.1820">
    <property type="entry name" value="alpha/beta hydrolase"/>
    <property type="match status" value="1"/>
</dbReference>
<dbReference type="AlphaFoldDB" id="A0A3M9M6Y7"/>
<dbReference type="InterPro" id="IPR050471">
    <property type="entry name" value="AB_hydrolase"/>
</dbReference>
<dbReference type="GO" id="GO:0016787">
    <property type="term" value="F:hydrolase activity"/>
    <property type="evidence" value="ECO:0007669"/>
    <property type="project" value="UniProtKB-KW"/>
</dbReference>
<keyword evidence="3" id="KW-0378">Hydrolase</keyword>
<feature type="domain" description="AB hydrolase-1" evidence="2">
    <location>
        <begin position="169"/>
        <end position="418"/>
    </location>
</feature>
<feature type="compositionally biased region" description="Low complexity" evidence="1">
    <location>
        <begin position="32"/>
        <end position="46"/>
    </location>
</feature>
<protein>
    <submittedName>
        <fullName evidence="3">Alpha/beta hydrolase</fullName>
    </submittedName>
</protein>
<evidence type="ECO:0000313" key="4">
    <source>
        <dbReference type="Proteomes" id="UP000271678"/>
    </source>
</evidence>
<feature type="compositionally biased region" description="Low complexity" evidence="1">
    <location>
        <begin position="1"/>
        <end position="24"/>
    </location>
</feature>
<evidence type="ECO:0000256" key="1">
    <source>
        <dbReference type="SAM" id="MobiDB-lite"/>
    </source>
</evidence>
<dbReference type="PANTHER" id="PTHR43433:SF5">
    <property type="entry name" value="AB HYDROLASE-1 DOMAIN-CONTAINING PROTEIN"/>
    <property type="match status" value="1"/>
</dbReference>
<evidence type="ECO:0000259" key="2">
    <source>
        <dbReference type="Pfam" id="PF00561"/>
    </source>
</evidence>
<dbReference type="Proteomes" id="UP000271678">
    <property type="component" value="Unassembled WGS sequence"/>
</dbReference>
<evidence type="ECO:0000313" key="3">
    <source>
        <dbReference type="EMBL" id="RNI21311.1"/>
    </source>
</evidence>
<dbReference type="SUPFAM" id="SSF53474">
    <property type="entry name" value="alpha/beta-Hydrolases"/>
    <property type="match status" value="1"/>
</dbReference>
<dbReference type="InterPro" id="IPR029058">
    <property type="entry name" value="AB_hydrolase_fold"/>
</dbReference>
<proteinExistence type="predicted"/>
<keyword evidence="4" id="KW-1185">Reference proteome</keyword>
<comment type="caution">
    <text evidence="3">The sequence shown here is derived from an EMBL/GenBank/DDBJ whole genome shotgun (WGS) entry which is preliminary data.</text>
</comment>
<feature type="region of interest" description="Disordered" evidence="1">
    <location>
        <begin position="1"/>
        <end position="47"/>
    </location>
</feature>
<organism evidence="3 4">
    <name type="scientific">Flexivirga caeni</name>
    <dbReference type="NCBI Taxonomy" id="2294115"/>
    <lineage>
        <taxon>Bacteria</taxon>
        <taxon>Bacillati</taxon>
        <taxon>Actinomycetota</taxon>
        <taxon>Actinomycetes</taxon>
        <taxon>Micrococcales</taxon>
        <taxon>Dermacoccaceae</taxon>
        <taxon>Flexivirga</taxon>
    </lineage>
</organism>
<name>A0A3M9M6Y7_9MICO</name>
<dbReference type="InterPro" id="IPR000073">
    <property type="entry name" value="AB_hydrolase_1"/>
</dbReference>
<gene>
    <name evidence="3" type="ORF">EFY87_11505</name>
</gene>
<sequence>MRRVSNAPAPNTPAVAAPVTAAGSTPPPARGRPPIAAHPAHQAASPTVRLRNSGLPAGLRMARRSNGAPAATAVTSAAARPLLPSSSSLIRSMFACRPPPRAMGDLPAQIERTPYRLSGPHIGAGYGVLSMREGSSRWSGTWQACRMTLISTHDGRTLDLRITGAEDGPVLLFHHGTPGSVLPRSAMVRQAAERGIRLVTYSRAGYGDSSRRPGRSVAAIADDVVTILDHLGAEKAMTAGWSGGGPHALATGALLPDRITGVLSIAGVAPYDAEGLDFLAGMGEGNIEEFGAALGGETTLRPMLDGMQQELKNATPEAILSELSSLLPEVDRAQITAESGEEMAANFREALKNGVDGWTDDDLAFTRPWGFDLTSIRVPVFVWQGSADLMVPFAHGQWLAANVAGATAHLLDGEGHLSVGVGAMPQMLDELLATY</sequence>